<keyword evidence="13" id="KW-0472">Membrane</keyword>
<keyword evidence="9" id="KW-0492">Microsome</keyword>
<dbReference type="GO" id="GO:0020037">
    <property type="term" value="F:heme binding"/>
    <property type="evidence" value="ECO:0007669"/>
    <property type="project" value="InterPro"/>
</dbReference>
<dbReference type="AlphaFoldDB" id="A0A7R9MDQ8"/>
<keyword evidence="6 14" id="KW-0349">Heme</keyword>
<evidence type="ECO:0000256" key="7">
    <source>
        <dbReference type="ARBA" id="ARBA00022723"/>
    </source>
</evidence>
<reference evidence="16" key="1">
    <citation type="submission" date="2020-11" db="EMBL/GenBank/DDBJ databases">
        <authorList>
            <person name="Tran Van P."/>
        </authorList>
    </citation>
    <scope>NUCLEOTIDE SEQUENCE</scope>
</reference>
<keyword evidence="17" id="KW-1185">Reference proteome</keyword>
<accession>A0A7R9MDQ8</accession>
<keyword evidence="7 14" id="KW-0479">Metal-binding</keyword>
<feature type="binding site" description="axial binding residue" evidence="14">
    <location>
        <position position="393"/>
    </location>
    <ligand>
        <name>heme</name>
        <dbReference type="ChEBI" id="CHEBI:30413"/>
    </ligand>
    <ligandPart>
        <name>Fe</name>
        <dbReference type="ChEBI" id="CHEBI:18248"/>
    </ligandPart>
</feature>
<dbReference type="InterPro" id="IPR002403">
    <property type="entry name" value="Cyt_P450_E_grp-IV"/>
</dbReference>
<dbReference type="GO" id="GO:0004497">
    <property type="term" value="F:monooxygenase activity"/>
    <property type="evidence" value="ECO:0007669"/>
    <property type="project" value="UniProtKB-KW"/>
</dbReference>
<evidence type="ECO:0000256" key="6">
    <source>
        <dbReference type="ARBA" id="ARBA00022617"/>
    </source>
</evidence>
<dbReference type="Pfam" id="PF00067">
    <property type="entry name" value="p450"/>
    <property type="match status" value="1"/>
</dbReference>
<comment type="similarity">
    <text evidence="5 15">Belongs to the cytochrome P450 family.</text>
</comment>
<dbReference type="GO" id="GO:0005506">
    <property type="term" value="F:iron ion binding"/>
    <property type="evidence" value="ECO:0007669"/>
    <property type="project" value="InterPro"/>
</dbReference>
<dbReference type="InterPro" id="IPR036396">
    <property type="entry name" value="Cyt_P450_sf"/>
</dbReference>
<dbReference type="GO" id="GO:0016705">
    <property type="term" value="F:oxidoreductase activity, acting on paired donors, with incorporation or reduction of molecular oxygen"/>
    <property type="evidence" value="ECO:0007669"/>
    <property type="project" value="InterPro"/>
</dbReference>
<keyword evidence="8" id="KW-0256">Endoplasmic reticulum</keyword>
<evidence type="ECO:0000256" key="14">
    <source>
        <dbReference type="PIRSR" id="PIRSR602403-1"/>
    </source>
</evidence>
<evidence type="ECO:0008006" key="18">
    <source>
        <dbReference type="Google" id="ProtNLM"/>
    </source>
</evidence>
<evidence type="ECO:0000256" key="11">
    <source>
        <dbReference type="ARBA" id="ARBA00023004"/>
    </source>
</evidence>
<protein>
    <recommendedName>
        <fullName evidence="18">Cytochrome P450</fullName>
    </recommendedName>
</protein>
<evidence type="ECO:0000256" key="15">
    <source>
        <dbReference type="RuleBase" id="RU000461"/>
    </source>
</evidence>
<evidence type="ECO:0000256" key="12">
    <source>
        <dbReference type="ARBA" id="ARBA00023033"/>
    </source>
</evidence>
<evidence type="ECO:0000256" key="1">
    <source>
        <dbReference type="ARBA" id="ARBA00001971"/>
    </source>
</evidence>
<evidence type="ECO:0000256" key="13">
    <source>
        <dbReference type="ARBA" id="ARBA00023136"/>
    </source>
</evidence>
<evidence type="ECO:0000256" key="4">
    <source>
        <dbReference type="ARBA" id="ARBA00004406"/>
    </source>
</evidence>
<proteinExistence type="inferred from homology"/>
<feature type="non-terminal residue" evidence="16">
    <location>
        <position position="1"/>
    </location>
</feature>
<dbReference type="PANTHER" id="PTHR24292:SF54">
    <property type="entry name" value="CYP9F3-RELATED"/>
    <property type="match status" value="1"/>
</dbReference>
<dbReference type="InterPro" id="IPR001128">
    <property type="entry name" value="Cyt_P450"/>
</dbReference>
<dbReference type="Proteomes" id="UP000728032">
    <property type="component" value="Unassembled WGS sequence"/>
</dbReference>
<evidence type="ECO:0000313" key="17">
    <source>
        <dbReference type="Proteomes" id="UP000728032"/>
    </source>
</evidence>
<dbReference type="OrthoDB" id="2789670at2759"/>
<keyword evidence="10 15" id="KW-0560">Oxidoreductase</keyword>
<evidence type="ECO:0000256" key="3">
    <source>
        <dbReference type="ARBA" id="ARBA00004174"/>
    </source>
</evidence>
<name>A0A7R9MDQ8_9ACAR</name>
<dbReference type="PROSITE" id="PS00086">
    <property type="entry name" value="CYTOCHROME_P450"/>
    <property type="match status" value="1"/>
</dbReference>
<dbReference type="InterPro" id="IPR017972">
    <property type="entry name" value="Cyt_P450_CS"/>
</dbReference>
<dbReference type="PRINTS" id="PR00465">
    <property type="entry name" value="EP450IV"/>
</dbReference>
<gene>
    <name evidence="16" type="ORF">ONB1V03_LOCUS13932</name>
</gene>
<keyword evidence="12 15" id="KW-0503">Monooxygenase</keyword>
<comment type="cofactor">
    <cofactor evidence="1 14">
        <name>heme</name>
        <dbReference type="ChEBI" id="CHEBI:30413"/>
    </cofactor>
</comment>
<comment type="subcellular location">
    <subcellularLocation>
        <location evidence="4">Endoplasmic reticulum membrane</location>
        <topology evidence="4">Peripheral membrane protein</topology>
    </subcellularLocation>
    <subcellularLocation>
        <location evidence="3">Microsome membrane</location>
        <topology evidence="3">Peripheral membrane protein</topology>
    </subcellularLocation>
</comment>
<dbReference type="PRINTS" id="PR00385">
    <property type="entry name" value="P450"/>
</dbReference>
<evidence type="ECO:0000256" key="9">
    <source>
        <dbReference type="ARBA" id="ARBA00022848"/>
    </source>
</evidence>
<evidence type="ECO:0000256" key="10">
    <source>
        <dbReference type="ARBA" id="ARBA00023002"/>
    </source>
</evidence>
<evidence type="ECO:0000256" key="2">
    <source>
        <dbReference type="ARBA" id="ARBA00003690"/>
    </source>
</evidence>
<dbReference type="EMBL" id="CAJPVJ010012748">
    <property type="protein sequence ID" value="CAG2174488.1"/>
    <property type="molecule type" value="Genomic_DNA"/>
</dbReference>
<dbReference type="SUPFAM" id="SSF48264">
    <property type="entry name" value="Cytochrome P450"/>
    <property type="match status" value="1"/>
</dbReference>
<dbReference type="GO" id="GO:0005789">
    <property type="term" value="C:endoplasmic reticulum membrane"/>
    <property type="evidence" value="ECO:0007669"/>
    <property type="project" value="UniProtKB-SubCell"/>
</dbReference>
<organism evidence="16">
    <name type="scientific">Oppiella nova</name>
    <dbReference type="NCBI Taxonomy" id="334625"/>
    <lineage>
        <taxon>Eukaryota</taxon>
        <taxon>Metazoa</taxon>
        <taxon>Ecdysozoa</taxon>
        <taxon>Arthropoda</taxon>
        <taxon>Chelicerata</taxon>
        <taxon>Arachnida</taxon>
        <taxon>Acari</taxon>
        <taxon>Acariformes</taxon>
        <taxon>Sarcoptiformes</taxon>
        <taxon>Oribatida</taxon>
        <taxon>Brachypylina</taxon>
        <taxon>Oppioidea</taxon>
        <taxon>Oppiidae</taxon>
        <taxon>Oppiella</taxon>
    </lineage>
</organism>
<dbReference type="EMBL" id="OC927573">
    <property type="protein sequence ID" value="CAD7657302.1"/>
    <property type="molecule type" value="Genomic_DNA"/>
</dbReference>
<dbReference type="Gene3D" id="1.10.630.10">
    <property type="entry name" value="Cytochrome P450"/>
    <property type="match status" value="1"/>
</dbReference>
<evidence type="ECO:0000256" key="8">
    <source>
        <dbReference type="ARBA" id="ARBA00022824"/>
    </source>
</evidence>
<evidence type="ECO:0000313" key="16">
    <source>
        <dbReference type="EMBL" id="CAD7657302.1"/>
    </source>
</evidence>
<sequence>MVAEPELINHIIVTDFHVFRDRIWKPSDRNTDRNTVVDLSVAAAEGDHWRRVRAVVSPAFTGRKLSKMHALINELSNRMVNALDVIAKNEGQFDAIDMSERYVTEVIVACGFGAKSSALTDLDDPYLVNARNIFSTSMFRFLCAHLIPTFLRPFLNIKSLTTDRETDYFVNILRQILTLRLNSDKKFADFIGLLITARKERDVTLVDNDSQIHYINSGGEEPSLSRQSSVNIKAVNQWLSDEEIVAQGFMFVGAGFGTTSSTLAFMAYELALNPSVQQKLYDEINGAIDSDGEIPYDVLTRLPYLDAVLSETLRLHTPAPKLTRIATREYKIGDTGITIPKGMTVEVPVYAIHRSPKYYPNPDQFEPDRFLQENRHNLIPYTYLPFGGGPRFCVGKRFVLLAVKVAMVMIIRKYRLFRTDNTVSPLILQKYYRNKMVKSIWLGIERRY</sequence>
<comment type="function">
    <text evidence="2">May be involved in the metabolism of insect hormones and in the breakdown of synthetic insecticides.</text>
</comment>
<dbReference type="CDD" id="cd11055">
    <property type="entry name" value="CYP3A-like"/>
    <property type="match status" value="1"/>
</dbReference>
<evidence type="ECO:0000256" key="5">
    <source>
        <dbReference type="ARBA" id="ARBA00010617"/>
    </source>
</evidence>
<keyword evidence="11 14" id="KW-0408">Iron</keyword>
<dbReference type="InterPro" id="IPR050476">
    <property type="entry name" value="Insect_CytP450_Detox"/>
</dbReference>
<dbReference type="PANTHER" id="PTHR24292">
    <property type="entry name" value="CYTOCHROME P450"/>
    <property type="match status" value="1"/>
</dbReference>